<gene>
    <name evidence="2" type="ORF">E1H14_08980</name>
</gene>
<feature type="signal peptide" evidence="1">
    <location>
        <begin position="1"/>
        <end position="26"/>
    </location>
</feature>
<evidence type="ECO:0000313" key="3">
    <source>
        <dbReference type="Proteomes" id="UP000325302"/>
    </source>
</evidence>
<dbReference type="EMBL" id="SMRS01000006">
    <property type="protein sequence ID" value="KAA0874395.1"/>
    <property type="molecule type" value="Genomic_DNA"/>
</dbReference>
<organism evidence="2 3">
    <name type="scientific">Nitrincola tapanii</name>
    <dbReference type="NCBI Taxonomy" id="1708751"/>
    <lineage>
        <taxon>Bacteria</taxon>
        <taxon>Pseudomonadati</taxon>
        <taxon>Pseudomonadota</taxon>
        <taxon>Gammaproteobacteria</taxon>
        <taxon>Oceanospirillales</taxon>
        <taxon>Oceanospirillaceae</taxon>
        <taxon>Nitrincola</taxon>
    </lineage>
</organism>
<comment type="caution">
    <text evidence="2">The sequence shown here is derived from an EMBL/GenBank/DDBJ whole genome shotgun (WGS) entry which is preliminary data.</text>
</comment>
<feature type="chain" id="PRO_5022995047" evidence="1">
    <location>
        <begin position="27"/>
        <end position="546"/>
    </location>
</feature>
<dbReference type="RefSeq" id="WP_149391128.1">
    <property type="nucleotide sequence ID" value="NZ_SMRS01000006.1"/>
</dbReference>
<name>A0A5A9W2S1_9GAMM</name>
<evidence type="ECO:0000256" key="1">
    <source>
        <dbReference type="SAM" id="SignalP"/>
    </source>
</evidence>
<dbReference type="OrthoDB" id="7019691at2"/>
<protein>
    <submittedName>
        <fullName evidence="2">Uncharacterized protein</fullName>
    </submittedName>
</protein>
<keyword evidence="1" id="KW-0732">Signal</keyword>
<sequence length="546" mass="57106">MKINAMMKKSALAVAITAGSVSYATAATHVFAPGSFVNTLAHEVFGTGSNATAVAVPTTVFTATTNNTYALGNILTVKYTLDAGAVFSEDYSDIQKWFQAGTTLSFVIGGLTYVIDNNGDTIEDPAGLNNNLGQAITVDQGGAVNDNTVTFKIDTTQFDGAGNFASATVGQFRVFNLKDALEPGSSIGQVRLGGEFRNVTQDVTDTVQALVVLQSQKGVDLTSTQTSSAVRPAIDSADNLLSFTSDVGDLAFVDFDASGNVDTVKLGTLAVVRTEDENGRRVRKENGDEFDFQGSDEINVSLTTSTDISAFGSLYLSKDNCVNNALPLGATTVNGTTVNFNLQGQTTSALQAGYDLCFTADGVNQMPNFSVGAATLLVNYFNPRYLDSTGNAGPFGQLVRNGCEVTLFNVPNPSAQDQAFIRLSNISELPGPVSAFIYDEAGNQSAEVDLGISIPAHGTAILHTNANLADNANRVYLPGQLPELAALTEGRARIVLNGAFPSCEALGLVRSPNGTLVNVTSTTYSGAVTTNDLINRSANGTSNSSN</sequence>
<dbReference type="Proteomes" id="UP000325302">
    <property type="component" value="Unassembled WGS sequence"/>
</dbReference>
<accession>A0A5A9W2S1</accession>
<reference evidence="2 3" key="1">
    <citation type="submission" date="2019-03" db="EMBL/GenBank/DDBJ databases">
        <title>Nitrincola sp. nov. isolated from an Indian soda lake.</title>
        <authorList>
            <person name="Joshi A."/>
            <person name="Thite S.V."/>
            <person name="Joseph N."/>
            <person name="Dhotre D."/>
            <person name="Moorthy M."/>
            <person name="Shouche Y.S."/>
        </authorList>
    </citation>
    <scope>NUCLEOTIDE SEQUENCE [LARGE SCALE GENOMIC DNA]</scope>
    <source>
        <strain evidence="2 3">MEB193</strain>
    </source>
</reference>
<keyword evidence="3" id="KW-1185">Reference proteome</keyword>
<proteinExistence type="predicted"/>
<evidence type="ECO:0000313" key="2">
    <source>
        <dbReference type="EMBL" id="KAA0874395.1"/>
    </source>
</evidence>
<dbReference type="AlphaFoldDB" id="A0A5A9W2S1"/>